<proteinExistence type="predicted"/>
<reference evidence="1 2" key="1">
    <citation type="submission" date="2019-05" db="EMBL/GenBank/DDBJ databases">
        <title>Another draft genome of Portunus trituberculatus and its Hox gene families provides insights of decapod evolution.</title>
        <authorList>
            <person name="Jeong J.-H."/>
            <person name="Song I."/>
            <person name="Kim S."/>
            <person name="Choi T."/>
            <person name="Kim D."/>
            <person name="Ryu S."/>
            <person name="Kim W."/>
        </authorList>
    </citation>
    <scope>NUCLEOTIDE SEQUENCE [LARGE SCALE GENOMIC DNA]</scope>
    <source>
        <tissue evidence="1">Muscle</tissue>
    </source>
</reference>
<sequence length="15" mass="1726">MRGHRPRVSTLPSMT</sequence>
<gene>
    <name evidence="1" type="ORF">E2C01_068376</name>
</gene>
<protein>
    <submittedName>
        <fullName evidence="1">Uncharacterized protein</fullName>
    </submittedName>
</protein>
<name>A0A5B7HM82_PORTR</name>
<dbReference type="EMBL" id="VSRR010038086">
    <property type="protein sequence ID" value="MPC74031.1"/>
    <property type="molecule type" value="Genomic_DNA"/>
</dbReference>
<evidence type="ECO:0000313" key="2">
    <source>
        <dbReference type="Proteomes" id="UP000324222"/>
    </source>
</evidence>
<evidence type="ECO:0000313" key="1">
    <source>
        <dbReference type="EMBL" id="MPC74031.1"/>
    </source>
</evidence>
<comment type="caution">
    <text evidence="1">The sequence shown here is derived from an EMBL/GenBank/DDBJ whole genome shotgun (WGS) entry which is preliminary data.</text>
</comment>
<keyword evidence="2" id="KW-1185">Reference proteome</keyword>
<accession>A0A5B7HM82</accession>
<organism evidence="1 2">
    <name type="scientific">Portunus trituberculatus</name>
    <name type="common">Swimming crab</name>
    <name type="synonym">Neptunus trituberculatus</name>
    <dbReference type="NCBI Taxonomy" id="210409"/>
    <lineage>
        <taxon>Eukaryota</taxon>
        <taxon>Metazoa</taxon>
        <taxon>Ecdysozoa</taxon>
        <taxon>Arthropoda</taxon>
        <taxon>Crustacea</taxon>
        <taxon>Multicrustacea</taxon>
        <taxon>Malacostraca</taxon>
        <taxon>Eumalacostraca</taxon>
        <taxon>Eucarida</taxon>
        <taxon>Decapoda</taxon>
        <taxon>Pleocyemata</taxon>
        <taxon>Brachyura</taxon>
        <taxon>Eubrachyura</taxon>
        <taxon>Portunoidea</taxon>
        <taxon>Portunidae</taxon>
        <taxon>Portuninae</taxon>
        <taxon>Portunus</taxon>
    </lineage>
</organism>
<dbReference type="Proteomes" id="UP000324222">
    <property type="component" value="Unassembled WGS sequence"/>
</dbReference>